<dbReference type="AlphaFoldDB" id="A0AAW1WAM4"/>
<dbReference type="EMBL" id="JBEDUW010000006">
    <property type="protein sequence ID" value="KAK9921787.1"/>
    <property type="molecule type" value="Genomic_DNA"/>
</dbReference>
<sequence length="85" mass="9160">MESTSERSRAREKTGAAVTAGGTIAGVVICGGERERARGSWAVSNVRFGSTMGSPAEHGLGWFWLRNWFVEDVVVWFCARALGLG</sequence>
<proteinExistence type="predicted"/>
<comment type="caution">
    <text evidence="1">The sequence shown here is derived from an EMBL/GenBank/DDBJ whole genome shotgun (WGS) entry which is preliminary data.</text>
</comment>
<gene>
    <name evidence="1" type="ORF">M0R45_030283</name>
</gene>
<dbReference type="Proteomes" id="UP001457282">
    <property type="component" value="Unassembled WGS sequence"/>
</dbReference>
<accession>A0AAW1WAM4</accession>
<evidence type="ECO:0000313" key="1">
    <source>
        <dbReference type="EMBL" id="KAK9921787.1"/>
    </source>
</evidence>
<reference evidence="1 2" key="1">
    <citation type="journal article" date="2023" name="G3 (Bethesda)">
        <title>A chromosome-length genome assembly and annotation of blackberry (Rubus argutus, cv. 'Hillquist').</title>
        <authorList>
            <person name="Bruna T."/>
            <person name="Aryal R."/>
            <person name="Dudchenko O."/>
            <person name="Sargent D.J."/>
            <person name="Mead D."/>
            <person name="Buti M."/>
            <person name="Cavallini A."/>
            <person name="Hytonen T."/>
            <person name="Andres J."/>
            <person name="Pham M."/>
            <person name="Weisz D."/>
            <person name="Mascagni F."/>
            <person name="Usai G."/>
            <person name="Natali L."/>
            <person name="Bassil N."/>
            <person name="Fernandez G.E."/>
            <person name="Lomsadze A."/>
            <person name="Armour M."/>
            <person name="Olukolu B."/>
            <person name="Poorten T."/>
            <person name="Britton C."/>
            <person name="Davik J."/>
            <person name="Ashrafi H."/>
            <person name="Aiden E.L."/>
            <person name="Borodovsky M."/>
            <person name="Worthington M."/>
        </authorList>
    </citation>
    <scope>NUCLEOTIDE SEQUENCE [LARGE SCALE GENOMIC DNA]</scope>
    <source>
        <strain evidence="1">PI 553951</strain>
    </source>
</reference>
<protein>
    <submittedName>
        <fullName evidence="1">Uncharacterized protein</fullName>
    </submittedName>
</protein>
<evidence type="ECO:0000313" key="2">
    <source>
        <dbReference type="Proteomes" id="UP001457282"/>
    </source>
</evidence>
<name>A0AAW1WAM4_RUBAR</name>
<keyword evidence="2" id="KW-1185">Reference proteome</keyword>
<organism evidence="1 2">
    <name type="scientific">Rubus argutus</name>
    <name type="common">Southern blackberry</name>
    <dbReference type="NCBI Taxonomy" id="59490"/>
    <lineage>
        <taxon>Eukaryota</taxon>
        <taxon>Viridiplantae</taxon>
        <taxon>Streptophyta</taxon>
        <taxon>Embryophyta</taxon>
        <taxon>Tracheophyta</taxon>
        <taxon>Spermatophyta</taxon>
        <taxon>Magnoliopsida</taxon>
        <taxon>eudicotyledons</taxon>
        <taxon>Gunneridae</taxon>
        <taxon>Pentapetalae</taxon>
        <taxon>rosids</taxon>
        <taxon>fabids</taxon>
        <taxon>Rosales</taxon>
        <taxon>Rosaceae</taxon>
        <taxon>Rosoideae</taxon>
        <taxon>Rosoideae incertae sedis</taxon>
        <taxon>Rubus</taxon>
    </lineage>
</organism>